<proteinExistence type="predicted"/>
<dbReference type="AlphaFoldDB" id="A0A2R4WIC9"/>
<organism evidence="1 2">
    <name type="scientific">Methylobacterium currus</name>
    <dbReference type="NCBI Taxonomy" id="2051553"/>
    <lineage>
        <taxon>Bacteria</taxon>
        <taxon>Pseudomonadati</taxon>
        <taxon>Pseudomonadota</taxon>
        <taxon>Alphaproteobacteria</taxon>
        <taxon>Hyphomicrobiales</taxon>
        <taxon>Methylobacteriaceae</taxon>
        <taxon>Methylobacterium</taxon>
    </lineage>
</organism>
<protein>
    <submittedName>
        <fullName evidence="1">Uncharacterized protein</fullName>
    </submittedName>
</protein>
<sequence>MLFQPPVFETIFLTPVEHRLVIRGSRSRGAPLDGVCWYHDEFDVTGALVARYETYDETDEAGQERCGWRRYDAGGRLVARHEVAMRWSALVALKQSRRGAEIALQRLGAHNTSAPLARRVLPAGTWRPDIVPAA</sequence>
<name>A0A2R4WIC9_9HYPH</name>
<gene>
    <name evidence="1" type="ORF">DA075_10515</name>
</gene>
<dbReference type="EMBL" id="CP028843">
    <property type="protein sequence ID" value="AWB21289.1"/>
    <property type="molecule type" value="Genomic_DNA"/>
</dbReference>
<dbReference type="KEGG" id="mee:DA075_10515"/>
<keyword evidence="2" id="KW-1185">Reference proteome</keyword>
<reference evidence="1 2" key="1">
    <citation type="submission" date="2018-04" db="EMBL/GenBank/DDBJ databases">
        <title>Methylobacterium sp. PR1016A genome.</title>
        <authorList>
            <person name="Park W."/>
        </authorList>
    </citation>
    <scope>NUCLEOTIDE SEQUENCE [LARGE SCALE GENOMIC DNA]</scope>
    <source>
        <strain evidence="1 2">PR1016A</strain>
    </source>
</reference>
<evidence type="ECO:0000313" key="2">
    <source>
        <dbReference type="Proteomes" id="UP000244755"/>
    </source>
</evidence>
<dbReference type="RefSeq" id="WP_099953165.1">
    <property type="nucleotide sequence ID" value="NZ_CP028843.1"/>
</dbReference>
<dbReference type="OrthoDB" id="7994117at2"/>
<dbReference type="Proteomes" id="UP000244755">
    <property type="component" value="Chromosome 1"/>
</dbReference>
<evidence type="ECO:0000313" key="1">
    <source>
        <dbReference type="EMBL" id="AWB21289.1"/>
    </source>
</evidence>
<accession>A0A2R4WIC9</accession>